<evidence type="ECO:0000256" key="5">
    <source>
        <dbReference type="ARBA" id="ARBA00022840"/>
    </source>
</evidence>
<evidence type="ECO:0000313" key="8">
    <source>
        <dbReference type="EMBL" id="GAC28893.1"/>
    </source>
</evidence>
<dbReference type="InterPro" id="IPR007921">
    <property type="entry name" value="CHAP_dom"/>
</dbReference>
<dbReference type="SUPFAM" id="SSF56059">
    <property type="entry name" value="Glutathione synthetase ATP-binding domain-like"/>
    <property type="match status" value="1"/>
</dbReference>
<evidence type="ECO:0000259" key="7">
    <source>
        <dbReference type="PROSITE" id="PS50911"/>
    </source>
</evidence>
<evidence type="ECO:0000256" key="4">
    <source>
        <dbReference type="ARBA" id="ARBA00022741"/>
    </source>
</evidence>
<gene>
    <name evidence="8" type="primary">gsp</name>
    <name evidence="8" type="ORF">GPAL_2032</name>
</gene>
<dbReference type="SUPFAM" id="SSF54001">
    <property type="entry name" value="Cysteine proteinases"/>
    <property type="match status" value="1"/>
</dbReference>
<evidence type="ECO:0000256" key="3">
    <source>
        <dbReference type="ARBA" id="ARBA00022723"/>
    </source>
</evidence>
<evidence type="ECO:0000313" key="9">
    <source>
        <dbReference type="Proteomes" id="UP000006251"/>
    </source>
</evidence>
<dbReference type="PANTHER" id="PTHR30094">
    <property type="entry name" value="BIFUNCTIONAL GLUTATHIONYLSPERMIDINE SYNTHETASE/AMIDASE-RELATED"/>
    <property type="match status" value="1"/>
</dbReference>
<keyword evidence="6" id="KW-0460">Magnesium</keyword>
<evidence type="ECO:0000256" key="2">
    <source>
        <dbReference type="ARBA" id="ARBA00022598"/>
    </source>
</evidence>
<dbReference type="GO" id="GO:0005524">
    <property type="term" value="F:ATP binding"/>
    <property type="evidence" value="ECO:0007669"/>
    <property type="project" value="UniProtKB-KW"/>
</dbReference>
<dbReference type="PANTHER" id="PTHR30094:SF0">
    <property type="entry name" value="BIFUNCTIONAL GLUTATHIONYLSPERMIDINE SYNTHETASE_AMIDASE-RELATED"/>
    <property type="match status" value="1"/>
</dbReference>
<dbReference type="Pfam" id="PF05257">
    <property type="entry name" value="CHAP"/>
    <property type="match status" value="1"/>
</dbReference>
<keyword evidence="9" id="KW-1185">Reference proteome</keyword>
<sequence>MTSSVDAKPTIFGTLLGVAAGGVCSYSSDYETANEAEYPNRSAYRSYYDGIYMGYKWQCVEFARRWLYVNKGYIFNDVSMAYEIFNLRDVREIQSNTTLALKAFKNGSLRHPEPGAMLIWDEGGDFEHTGHVAIVSEVLPHAIRIVEQNMDFVKWKEGCAYSREITVKIGEQGDFWLHCPPKEGQILGWMLQTENPLHSEDTPEINAEFYNLHLHQHKTASTNPRPWLNIANEDEAAYVKMMKGHWLSSVKEDFTYYYDISQTAEALLETATDELHGMFMHATDYVLQHPEMLEAFGFPEGILPRIRQSWDNRLNQLITSRFDFALSENGLKVYEYNCDSASCYMEVGKIQGRWAKHLNIKRGHDAGKNLFTDLVAAWKKSDVKGKVHVLQDNDPEEDYHALFMQEAIQAAGLECERVVGLDSLKWNEDGVIVDATGVPLKWIWKTWAWETALEQLRQEMVDPTDKRFINNSNTSAGQTPKLADVLLRKEIMVYEPMWTLIPSNKAILPILWALFPNHPWLLETSLELSDELKQKGFVSKPVVGRCGANIQLVDENNQTLAEKGGNFGGRDYVYQQLWPLPKIGKYYVQVCTFAVSGNYSGSGVRVDSSMIIGKDSDCMALRVQEDEAI</sequence>
<dbReference type="SUPFAM" id="SSF52440">
    <property type="entry name" value="PreATP-grasp domain"/>
    <property type="match status" value="1"/>
</dbReference>
<feature type="domain" description="Peptidase C51" evidence="7">
    <location>
        <begin position="34"/>
        <end position="178"/>
    </location>
</feature>
<dbReference type="InterPro" id="IPR005494">
    <property type="entry name" value="GSPS_pre-ATP-grasp-like_dom"/>
</dbReference>
<dbReference type="EMBL" id="BAEQ01000034">
    <property type="protein sequence ID" value="GAC28893.1"/>
    <property type="molecule type" value="Genomic_DNA"/>
</dbReference>
<dbReference type="InterPro" id="IPR016185">
    <property type="entry name" value="PreATP-grasp_dom_sf"/>
</dbReference>
<dbReference type="RefSeq" id="WP_006011319.1">
    <property type="nucleotide sequence ID" value="NZ_AUAV01000028.1"/>
</dbReference>
<dbReference type="Gene3D" id="3.30.1490.330">
    <property type="match status" value="1"/>
</dbReference>
<dbReference type="GO" id="GO:0016874">
    <property type="term" value="F:ligase activity"/>
    <property type="evidence" value="ECO:0007669"/>
    <property type="project" value="UniProtKB-KW"/>
</dbReference>
<dbReference type="GO" id="GO:0046872">
    <property type="term" value="F:metal ion binding"/>
    <property type="evidence" value="ECO:0007669"/>
    <property type="project" value="UniProtKB-KW"/>
</dbReference>
<proteinExistence type="inferred from homology"/>
<evidence type="ECO:0000256" key="1">
    <source>
        <dbReference type="ARBA" id="ARBA00008227"/>
    </source>
</evidence>
<keyword evidence="5" id="KW-0067">ATP-binding</keyword>
<dbReference type="PROSITE" id="PS50911">
    <property type="entry name" value="CHAP"/>
    <property type="match status" value="1"/>
</dbReference>
<accession>K6ZJ34</accession>
<protein>
    <submittedName>
        <fullName evidence="8">Glutathionylspermidine amidase/synthetase</fullName>
    </submittedName>
</protein>
<name>K6ZJ34_9ALTE</name>
<keyword evidence="2" id="KW-0436">Ligase</keyword>
<dbReference type="Proteomes" id="UP000006251">
    <property type="component" value="Unassembled WGS sequence"/>
</dbReference>
<reference evidence="9" key="1">
    <citation type="journal article" date="2014" name="Environ. Microbiol.">
        <title>Comparative genomics of the marine bacterial genus Glaciecola reveals the high degree of genomic diversity and genomic characteristic for cold adaptation.</title>
        <authorList>
            <person name="Qin Q.L."/>
            <person name="Xie B.B."/>
            <person name="Yu Y."/>
            <person name="Shu Y.L."/>
            <person name="Rong J.C."/>
            <person name="Zhang Y.J."/>
            <person name="Zhao D.L."/>
            <person name="Chen X.L."/>
            <person name="Zhang X.Y."/>
            <person name="Chen B."/>
            <person name="Zhou B.C."/>
            <person name="Zhang Y.Z."/>
        </authorList>
    </citation>
    <scope>NUCLEOTIDE SEQUENCE [LARGE SCALE GENOMIC DNA]</scope>
    <source>
        <strain evidence="9">ACAM 615</strain>
    </source>
</reference>
<dbReference type="Gene3D" id="3.90.1720.10">
    <property type="entry name" value="endopeptidase domain like (from Nostoc punctiforme)"/>
    <property type="match status" value="1"/>
</dbReference>
<dbReference type="OrthoDB" id="9765517at2"/>
<comment type="caution">
    <text evidence="8">The sequence shown here is derived from an EMBL/GenBank/DDBJ whole genome shotgun (WGS) entry which is preliminary data.</text>
</comment>
<keyword evidence="3" id="KW-0479">Metal-binding</keyword>
<dbReference type="Pfam" id="PF03738">
    <property type="entry name" value="GSP_synth"/>
    <property type="match status" value="1"/>
</dbReference>
<evidence type="ECO:0000256" key="6">
    <source>
        <dbReference type="ARBA" id="ARBA00022842"/>
    </source>
</evidence>
<organism evidence="8 9">
    <name type="scientific">Brumicola pallidula DSM 14239 = ACAM 615</name>
    <dbReference type="NCBI Taxonomy" id="1121922"/>
    <lineage>
        <taxon>Bacteria</taxon>
        <taxon>Pseudomonadati</taxon>
        <taxon>Pseudomonadota</taxon>
        <taxon>Gammaproteobacteria</taxon>
        <taxon>Alteromonadales</taxon>
        <taxon>Alteromonadaceae</taxon>
        <taxon>Brumicola</taxon>
    </lineage>
</organism>
<dbReference type="STRING" id="1121922.GCA_000428905_03819"/>
<dbReference type="InterPro" id="IPR051705">
    <property type="entry name" value="Gsp_Synthetase/Amidase"/>
</dbReference>
<dbReference type="AlphaFoldDB" id="K6ZJ34"/>
<keyword evidence="4" id="KW-0547">Nucleotide-binding</keyword>
<comment type="similarity">
    <text evidence="1">In the C-terminal section; belongs to the glutathionylspermidine synthase preATP-grasp family.</text>
</comment>
<dbReference type="InterPro" id="IPR038765">
    <property type="entry name" value="Papain-like_cys_pep_sf"/>
</dbReference>